<accession>A0A9P9WMV0</accession>
<dbReference type="Pfam" id="PF01323">
    <property type="entry name" value="DSBA"/>
    <property type="match status" value="1"/>
</dbReference>
<reference evidence="2" key="1">
    <citation type="submission" date="2021-03" db="EMBL/GenBank/DDBJ databases">
        <title>Revisited historic fungal species revealed as producer of novel bioactive compounds through whole genome sequencing and comparative genomics.</title>
        <authorList>
            <person name="Vignolle G.A."/>
            <person name="Hochenegger N."/>
            <person name="Mach R.L."/>
            <person name="Mach-Aigner A.R."/>
            <person name="Javad Rahimi M."/>
            <person name="Salim K.A."/>
            <person name="Chan C.M."/>
            <person name="Lim L.B.L."/>
            <person name="Cai F."/>
            <person name="Druzhinina I.S."/>
            <person name="U'Ren J.M."/>
            <person name="Derntl C."/>
        </authorList>
    </citation>
    <scope>NUCLEOTIDE SEQUENCE</scope>
    <source>
        <strain evidence="2">TUCIM 5799</strain>
    </source>
</reference>
<dbReference type="InterPro" id="IPR001853">
    <property type="entry name" value="DSBA-like_thioredoxin_dom"/>
</dbReference>
<dbReference type="GO" id="GO:0016491">
    <property type="term" value="F:oxidoreductase activity"/>
    <property type="evidence" value="ECO:0007669"/>
    <property type="project" value="InterPro"/>
</dbReference>
<evidence type="ECO:0000313" key="3">
    <source>
        <dbReference type="Proteomes" id="UP000829685"/>
    </source>
</evidence>
<dbReference type="InterPro" id="IPR036249">
    <property type="entry name" value="Thioredoxin-like_sf"/>
</dbReference>
<organism evidence="2 3">
    <name type="scientific">Neoarthrinium moseri</name>
    <dbReference type="NCBI Taxonomy" id="1658444"/>
    <lineage>
        <taxon>Eukaryota</taxon>
        <taxon>Fungi</taxon>
        <taxon>Dikarya</taxon>
        <taxon>Ascomycota</taxon>
        <taxon>Pezizomycotina</taxon>
        <taxon>Sordariomycetes</taxon>
        <taxon>Xylariomycetidae</taxon>
        <taxon>Amphisphaeriales</taxon>
        <taxon>Apiosporaceae</taxon>
        <taxon>Neoarthrinium</taxon>
    </lineage>
</organism>
<evidence type="ECO:0000313" key="2">
    <source>
        <dbReference type="EMBL" id="KAI1871736.1"/>
    </source>
</evidence>
<dbReference type="Gene3D" id="3.40.30.10">
    <property type="entry name" value="Glutaredoxin"/>
    <property type="match status" value="1"/>
</dbReference>
<gene>
    <name evidence="2" type="ORF">JX265_005722</name>
</gene>
<protein>
    <recommendedName>
        <fullName evidence="1">DSBA-like thioredoxin domain-containing protein</fullName>
    </recommendedName>
</protein>
<proteinExistence type="predicted"/>
<comment type="caution">
    <text evidence="2">The sequence shown here is derived from an EMBL/GenBank/DDBJ whole genome shotgun (WGS) entry which is preliminary data.</text>
</comment>
<dbReference type="Proteomes" id="UP000829685">
    <property type="component" value="Unassembled WGS sequence"/>
</dbReference>
<name>A0A9P9WMV0_9PEZI</name>
<dbReference type="SUPFAM" id="SSF52833">
    <property type="entry name" value="Thioredoxin-like"/>
    <property type="match status" value="1"/>
</dbReference>
<evidence type="ECO:0000259" key="1">
    <source>
        <dbReference type="Pfam" id="PF01323"/>
    </source>
</evidence>
<sequence length="227" mass="25169">MKFDIKIISDTVCPWCYVGKRRVEAGIAAYKAAHPESSDTFAVSWHPYYLDPNAPLDGEDKAARYERRFGAEKFASIQETIGKVGKDVGINFSFAGRTGHTKHSHRLIRFAAQKGPDYQNKIVNELFARYFEKAQDITDKNMLQSAAEAAGLDGTEVKAFLESNEGAEEVENEVLRAQKLGVRGVPNIRINGMFEAPGAVDADIFRQIFEKIAAYTEKGTLDTADLA</sequence>
<dbReference type="PANTHER" id="PTHR13887:SF41">
    <property type="entry name" value="THIOREDOXIN SUPERFAMILY PROTEIN"/>
    <property type="match status" value="1"/>
</dbReference>
<dbReference type="PANTHER" id="PTHR13887">
    <property type="entry name" value="GLUTATHIONE S-TRANSFERASE KAPPA"/>
    <property type="match status" value="1"/>
</dbReference>
<feature type="domain" description="DSBA-like thioredoxin" evidence="1">
    <location>
        <begin position="5"/>
        <end position="207"/>
    </location>
</feature>
<dbReference type="OrthoDB" id="1930760at2759"/>
<keyword evidence="3" id="KW-1185">Reference proteome</keyword>
<dbReference type="CDD" id="cd03024">
    <property type="entry name" value="DsbA_FrnE"/>
    <property type="match status" value="1"/>
</dbReference>
<dbReference type="AlphaFoldDB" id="A0A9P9WMV0"/>
<dbReference type="EMBL" id="JAFIMR010000012">
    <property type="protein sequence ID" value="KAI1871736.1"/>
    <property type="molecule type" value="Genomic_DNA"/>
</dbReference>